<organism evidence="2 3">
    <name type="scientific">Aurantiacibacter flavus</name>
    <dbReference type="NCBI Taxonomy" id="3145232"/>
    <lineage>
        <taxon>Bacteria</taxon>
        <taxon>Pseudomonadati</taxon>
        <taxon>Pseudomonadota</taxon>
        <taxon>Alphaproteobacteria</taxon>
        <taxon>Sphingomonadales</taxon>
        <taxon>Erythrobacteraceae</taxon>
        <taxon>Aurantiacibacter</taxon>
    </lineage>
</organism>
<keyword evidence="3" id="KW-1185">Reference proteome</keyword>
<gene>
    <name evidence="2" type="ORF">ABDJ38_12275</name>
</gene>
<name>A0ABV0CYK0_9SPHN</name>
<evidence type="ECO:0000313" key="3">
    <source>
        <dbReference type="Proteomes" id="UP001484535"/>
    </source>
</evidence>
<dbReference type="Proteomes" id="UP001484535">
    <property type="component" value="Unassembled WGS sequence"/>
</dbReference>
<comment type="caution">
    <text evidence="2">The sequence shown here is derived from an EMBL/GenBank/DDBJ whole genome shotgun (WGS) entry which is preliminary data.</text>
</comment>
<dbReference type="EMBL" id="JBDLBR010000004">
    <property type="protein sequence ID" value="MEN7537949.1"/>
    <property type="molecule type" value="Genomic_DNA"/>
</dbReference>
<reference evidence="2 3" key="1">
    <citation type="submission" date="2024-05" db="EMBL/GenBank/DDBJ databases">
        <authorList>
            <person name="Park S."/>
        </authorList>
    </citation>
    <scope>NUCLEOTIDE SEQUENCE [LARGE SCALE GENOMIC DNA]</scope>
    <source>
        <strain evidence="2 3">DGU5</strain>
    </source>
</reference>
<accession>A0ABV0CYK0</accession>
<sequence>MPRFDPPPNLNPPHAIPAAMFGKYQAVFRSRWRALLWAGGVCLTAYCTVPHADDGSGDDAQSEQQAVAALVEAAGGSAQDKPKKHVNPWAKQPDSEQP</sequence>
<protein>
    <submittedName>
        <fullName evidence="2">Uncharacterized protein</fullName>
    </submittedName>
</protein>
<proteinExistence type="predicted"/>
<feature type="region of interest" description="Disordered" evidence="1">
    <location>
        <begin position="74"/>
        <end position="98"/>
    </location>
</feature>
<evidence type="ECO:0000256" key="1">
    <source>
        <dbReference type="SAM" id="MobiDB-lite"/>
    </source>
</evidence>
<evidence type="ECO:0000313" key="2">
    <source>
        <dbReference type="EMBL" id="MEN7537949.1"/>
    </source>
</evidence>
<dbReference type="RefSeq" id="WP_346785405.1">
    <property type="nucleotide sequence ID" value="NZ_JBDLBR010000004.1"/>
</dbReference>